<protein>
    <recommendedName>
        <fullName evidence="3">YitT family protein</fullName>
    </recommendedName>
</protein>
<sequence>MVFNSFAVSLLIKADFGISAISSVPYVLSVAFPVMTNGIWNALIQCMWLILTMIAIKKIKPGYIFSFVLAFLFGFLLDFWAGLMAPWSMALSIRLVYFTVGFCVMSVGISCFILCGTPILPFDTVVRAFTMEKGLSVRKARTGFDLINLTLSLLVSLLFIGRLAGVGIGTLVSALLMGTAASRVTGWMRDHFSIELNMKWLGRLV</sequence>
<feature type="transmembrane region" description="Helical" evidence="1">
    <location>
        <begin position="143"/>
        <end position="160"/>
    </location>
</feature>
<keyword evidence="1" id="KW-0812">Transmembrane</keyword>
<feature type="transmembrane region" description="Helical" evidence="1">
    <location>
        <begin position="95"/>
        <end position="122"/>
    </location>
</feature>
<keyword evidence="1" id="KW-1133">Transmembrane helix</keyword>
<dbReference type="InterPro" id="IPR038750">
    <property type="entry name" value="YczE/YyaS-like"/>
</dbReference>
<evidence type="ECO:0000313" key="2">
    <source>
        <dbReference type="EMBL" id="MPN35337.1"/>
    </source>
</evidence>
<reference evidence="2" key="1">
    <citation type="submission" date="2019-08" db="EMBL/GenBank/DDBJ databases">
        <authorList>
            <person name="Kucharzyk K."/>
            <person name="Murdoch R.W."/>
            <person name="Higgins S."/>
            <person name="Loffler F."/>
        </authorList>
    </citation>
    <scope>NUCLEOTIDE SEQUENCE</scope>
</reference>
<dbReference type="PANTHER" id="PTHR40078">
    <property type="entry name" value="INTEGRAL MEMBRANE PROTEIN-RELATED"/>
    <property type="match status" value="1"/>
</dbReference>
<dbReference type="EMBL" id="VSSQ01088856">
    <property type="protein sequence ID" value="MPN35337.1"/>
    <property type="molecule type" value="Genomic_DNA"/>
</dbReference>
<dbReference type="PANTHER" id="PTHR40078:SF1">
    <property type="entry name" value="INTEGRAL MEMBRANE PROTEIN"/>
    <property type="match status" value="1"/>
</dbReference>
<comment type="caution">
    <text evidence="2">The sequence shown here is derived from an EMBL/GenBank/DDBJ whole genome shotgun (WGS) entry which is preliminary data.</text>
</comment>
<dbReference type="Pfam" id="PF19700">
    <property type="entry name" value="DUF6198"/>
    <property type="match status" value="1"/>
</dbReference>
<gene>
    <name evidence="2" type="ORF">SDC9_182834</name>
</gene>
<accession>A0A645H8H1</accession>
<dbReference type="AlphaFoldDB" id="A0A645H8H1"/>
<proteinExistence type="predicted"/>
<organism evidence="2">
    <name type="scientific">bioreactor metagenome</name>
    <dbReference type="NCBI Taxonomy" id="1076179"/>
    <lineage>
        <taxon>unclassified sequences</taxon>
        <taxon>metagenomes</taxon>
        <taxon>ecological metagenomes</taxon>
    </lineage>
</organism>
<keyword evidence="1" id="KW-0472">Membrane</keyword>
<feature type="transmembrane region" description="Helical" evidence="1">
    <location>
        <begin position="12"/>
        <end position="32"/>
    </location>
</feature>
<feature type="transmembrane region" description="Helical" evidence="1">
    <location>
        <begin position="63"/>
        <end position="83"/>
    </location>
</feature>
<evidence type="ECO:0000256" key="1">
    <source>
        <dbReference type="SAM" id="Phobius"/>
    </source>
</evidence>
<evidence type="ECO:0008006" key="3">
    <source>
        <dbReference type="Google" id="ProtNLM"/>
    </source>
</evidence>
<name>A0A645H8H1_9ZZZZ</name>